<comment type="catalytic activity">
    <reaction evidence="6">
        <text>an N-acyl-L-alpha-aminoacyl-tRNA + H2O = an N-acyl-L-amino acid + a tRNA + H(+)</text>
        <dbReference type="Rhea" id="RHEA:54448"/>
        <dbReference type="Rhea" id="RHEA-COMP:10123"/>
        <dbReference type="Rhea" id="RHEA-COMP:13883"/>
        <dbReference type="ChEBI" id="CHEBI:15377"/>
        <dbReference type="ChEBI" id="CHEBI:15378"/>
        <dbReference type="ChEBI" id="CHEBI:59874"/>
        <dbReference type="ChEBI" id="CHEBI:78442"/>
        <dbReference type="ChEBI" id="CHEBI:138191"/>
        <dbReference type="EC" id="3.1.1.29"/>
    </reaction>
</comment>
<dbReference type="EC" id="3.1.1.29" evidence="1 6"/>
<dbReference type="SUPFAM" id="SSF53178">
    <property type="entry name" value="Peptidyl-tRNA hydrolase-like"/>
    <property type="match status" value="2"/>
</dbReference>
<evidence type="ECO:0000256" key="7">
    <source>
        <dbReference type="RuleBase" id="RU004320"/>
    </source>
</evidence>
<comment type="caution">
    <text evidence="9">The sequence shown here is derived from an EMBL/GenBank/DDBJ whole genome shotgun (WGS) entry which is preliminary data.</text>
</comment>
<dbReference type="GO" id="GO:0004045">
    <property type="term" value="F:peptidyl-tRNA hydrolase activity"/>
    <property type="evidence" value="ECO:0007669"/>
    <property type="project" value="UniProtKB-EC"/>
</dbReference>
<dbReference type="Proteomes" id="UP000807716">
    <property type="component" value="Unassembled WGS sequence"/>
</dbReference>
<dbReference type="Pfam" id="PF01195">
    <property type="entry name" value="Pept_tRNA_hydro"/>
    <property type="match status" value="2"/>
</dbReference>
<name>A0A9P6QM17_9FUNG</name>
<evidence type="ECO:0000256" key="8">
    <source>
        <dbReference type="SAM" id="MobiDB-lite"/>
    </source>
</evidence>
<keyword evidence="10" id="KW-1185">Reference proteome</keyword>
<evidence type="ECO:0000256" key="2">
    <source>
        <dbReference type="ARBA" id="ARBA00022555"/>
    </source>
</evidence>
<feature type="region of interest" description="Disordered" evidence="8">
    <location>
        <begin position="61"/>
        <end position="100"/>
    </location>
</feature>
<evidence type="ECO:0000256" key="6">
    <source>
        <dbReference type="RuleBase" id="RU000673"/>
    </source>
</evidence>
<organism evidence="9 10">
    <name type="scientific">Actinomortierella ambigua</name>
    <dbReference type="NCBI Taxonomy" id="1343610"/>
    <lineage>
        <taxon>Eukaryota</taxon>
        <taxon>Fungi</taxon>
        <taxon>Fungi incertae sedis</taxon>
        <taxon>Mucoromycota</taxon>
        <taxon>Mortierellomycotina</taxon>
        <taxon>Mortierellomycetes</taxon>
        <taxon>Mortierellales</taxon>
        <taxon>Mortierellaceae</taxon>
        <taxon>Actinomortierella</taxon>
    </lineage>
</organism>
<feature type="compositionally biased region" description="Basic residues" evidence="8">
    <location>
        <begin position="61"/>
        <end position="72"/>
    </location>
</feature>
<dbReference type="PANTHER" id="PTHR17224:SF1">
    <property type="entry name" value="PEPTIDYL-TRNA HYDROLASE"/>
    <property type="match status" value="1"/>
</dbReference>
<sequence>MASNNVRHIILVGLGNKTHPGTRHNVGMMALDYIAAKHGCTWTRKPSWDADVAETTIRIKQKRPKPPKAKVKPVKEVTEGDDAAPATPTITTSTTPCVGSAIPNPAPPQYLELHLIMIKSWMAMNICGPTFAKALRDSNLTAQDVVVMHDDMERDIGKLSMKQSGSANGHNGVLSITKHFKTDHFRRLRMGIGRPSGGTRRPNDVARYVLGKFKPNELAVLEDVVYEQTLQQIIQVFSAATAKAAHSTQKQK</sequence>
<comment type="similarity">
    <text evidence="5 7">Belongs to the PTH family.</text>
</comment>
<dbReference type="PROSITE" id="PS01195">
    <property type="entry name" value="PEPT_TRNA_HYDROL_1"/>
    <property type="match status" value="1"/>
</dbReference>
<dbReference type="GO" id="GO:0000049">
    <property type="term" value="F:tRNA binding"/>
    <property type="evidence" value="ECO:0007669"/>
    <property type="project" value="UniProtKB-KW"/>
</dbReference>
<dbReference type="OrthoDB" id="1711136at2759"/>
<dbReference type="InterPro" id="IPR001328">
    <property type="entry name" value="Pept_tRNA_hydro"/>
</dbReference>
<gene>
    <name evidence="9" type="primary">OSBPL8</name>
    <name evidence="9" type="ORF">DFQ27_000748</name>
</gene>
<dbReference type="InterPro" id="IPR018171">
    <property type="entry name" value="Pept_tRNA_hydro_CS"/>
</dbReference>
<accession>A0A9P6QM17</accession>
<evidence type="ECO:0000256" key="4">
    <source>
        <dbReference type="ARBA" id="ARBA00022884"/>
    </source>
</evidence>
<evidence type="ECO:0000256" key="3">
    <source>
        <dbReference type="ARBA" id="ARBA00022801"/>
    </source>
</evidence>
<evidence type="ECO:0000256" key="5">
    <source>
        <dbReference type="ARBA" id="ARBA00038063"/>
    </source>
</evidence>
<dbReference type="Gene3D" id="3.40.50.1470">
    <property type="entry name" value="Peptidyl-tRNA hydrolase"/>
    <property type="match status" value="1"/>
</dbReference>
<evidence type="ECO:0000313" key="10">
    <source>
        <dbReference type="Proteomes" id="UP000807716"/>
    </source>
</evidence>
<dbReference type="AlphaFoldDB" id="A0A9P6QM17"/>
<evidence type="ECO:0000256" key="1">
    <source>
        <dbReference type="ARBA" id="ARBA00013260"/>
    </source>
</evidence>
<protein>
    <recommendedName>
        <fullName evidence="1 6">Peptidyl-tRNA hydrolase</fullName>
        <ecNumber evidence="1 6">3.1.1.29</ecNumber>
    </recommendedName>
</protein>
<evidence type="ECO:0000313" key="9">
    <source>
        <dbReference type="EMBL" id="KAG0270090.1"/>
    </source>
</evidence>
<proteinExistence type="inferred from homology"/>
<dbReference type="EMBL" id="JAAAJB010000012">
    <property type="protein sequence ID" value="KAG0270090.1"/>
    <property type="molecule type" value="Genomic_DNA"/>
</dbReference>
<keyword evidence="2" id="KW-0820">tRNA-binding</keyword>
<dbReference type="NCBIfam" id="TIGR00447">
    <property type="entry name" value="pth"/>
    <property type="match status" value="1"/>
</dbReference>
<keyword evidence="4" id="KW-0694">RNA-binding</keyword>
<feature type="compositionally biased region" description="Low complexity" evidence="8">
    <location>
        <begin position="83"/>
        <end position="96"/>
    </location>
</feature>
<dbReference type="InterPro" id="IPR036416">
    <property type="entry name" value="Pept_tRNA_hydro_sf"/>
</dbReference>
<keyword evidence="3 6" id="KW-0378">Hydrolase</keyword>
<dbReference type="PANTHER" id="PTHR17224">
    <property type="entry name" value="PEPTIDYL-TRNA HYDROLASE"/>
    <property type="match status" value="1"/>
</dbReference>
<reference evidence="9" key="1">
    <citation type="journal article" date="2020" name="Fungal Divers.">
        <title>Resolving the Mortierellaceae phylogeny through synthesis of multi-gene phylogenetics and phylogenomics.</title>
        <authorList>
            <person name="Vandepol N."/>
            <person name="Liber J."/>
            <person name="Desiro A."/>
            <person name="Na H."/>
            <person name="Kennedy M."/>
            <person name="Barry K."/>
            <person name="Grigoriev I.V."/>
            <person name="Miller A.N."/>
            <person name="O'Donnell K."/>
            <person name="Stajich J.E."/>
            <person name="Bonito G."/>
        </authorList>
    </citation>
    <scope>NUCLEOTIDE SEQUENCE</scope>
    <source>
        <strain evidence="9">BC1065</strain>
    </source>
</reference>